<comment type="caution">
    <text evidence="1">The sequence shown here is derived from an EMBL/GenBank/DDBJ whole genome shotgun (WGS) entry which is preliminary data.</text>
</comment>
<evidence type="ECO:0000313" key="1">
    <source>
        <dbReference type="EMBL" id="OTF81511.1"/>
    </source>
</evidence>
<accession>A0A1Y3BKK1</accession>
<proteinExistence type="predicted"/>
<sequence>MTLHEWIYYNHDMMEKENFENDSSMLVLWVYWFQIARHYRNDSIFLRQKHRTHRARYASNEAMLTDKIFVLMD</sequence>
<name>A0A1Y3BKK1_EURMA</name>
<protein>
    <submittedName>
        <fullName evidence="1">Uncharacterized protein</fullName>
    </submittedName>
</protein>
<gene>
    <name evidence="1" type="ORF">BLA29_003895</name>
</gene>
<evidence type="ECO:0000313" key="2">
    <source>
        <dbReference type="Proteomes" id="UP000194236"/>
    </source>
</evidence>
<reference evidence="1 2" key="1">
    <citation type="submission" date="2017-03" db="EMBL/GenBank/DDBJ databases">
        <title>Genome Survey of Euroglyphus maynei.</title>
        <authorList>
            <person name="Arlian L.G."/>
            <person name="Morgan M.S."/>
            <person name="Rider S.D."/>
        </authorList>
    </citation>
    <scope>NUCLEOTIDE SEQUENCE [LARGE SCALE GENOMIC DNA]</scope>
    <source>
        <strain evidence="1">Arlian Lab</strain>
        <tissue evidence="1">Whole body</tissue>
    </source>
</reference>
<dbReference type="AlphaFoldDB" id="A0A1Y3BKK1"/>
<dbReference type="Proteomes" id="UP000194236">
    <property type="component" value="Unassembled WGS sequence"/>
</dbReference>
<organism evidence="1 2">
    <name type="scientific">Euroglyphus maynei</name>
    <name type="common">Mayne's house dust mite</name>
    <dbReference type="NCBI Taxonomy" id="6958"/>
    <lineage>
        <taxon>Eukaryota</taxon>
        <taxon>Metazoa</taxon>
        <taxon>Ecdysozoa</taxon>
        <taxon>Arthropoda</taxon>
        <taxon>Chelicerata</taxon>
        <taxon>Arachnida</taxon>
        <taxon>Acari</taxon>
        <taxon>Acariformes</taxon>
        <taxon>Sarcoptiformes</taxon>
        <taxon>Astigmata</taxon>
        <taxon>Psoroptidia</taxon>
        <taxon>Analgoidea</taxon>
        <taxon>Pyroglyphidae</taxon>
        <taxon>Pyroglyphinae</taxon>
        <taxon>Euroglyphus</taxon>
    </lineage>
</organism>
<keyword evidence="2" id="KW-1185">Reference proteome</keyword>
<dbReference type="EMBL" id="MUJZ01013281">
    <property type="protein sequence ID" value="OTF81511.1"/>
    <property type="molecule type" value="Genomic_DNA"/>
</dbReference>